<comment type="caution">
    <text evidence="4">The sequence shown here is derived from an EMBL/GenBank/DDBJ whole genome shotgun (WGS) entry which is preliminary data.</text>
</comment>
<dbReference type="SUPFAM" id="SSF51730">
    <property type="entry name" value="FAD-linked oxidoreductase"/>
    <property type="match status" value="1"/>
</dbReference>
<dbReference type="GO" id="GO:0071949">
    <property type="term" value="F:FAD binding"/>
    <property type="evidence" value="ECO:0007669"/>
    <property type="project" value="TreeGrafter"/>
</dbReference>
<evidence type="ECO:0000313" key="5">
    <source>
        <dbReference type="Proteomes" id="UP000585327"/>
    </source>
</evidence>
<gene>
    <name evidence="4" type="ORF">H2021_03940</name>
</gene>
<evidence type="ECO:0000256" key="3">
    <source>
        <dbReference type="ARBA" id="ARBA00034529"/>
    </source>
</evidence>
<dbReference type="PANTHER" id="PTHR45754:SF3">
    <property type="entry name" value="METHYLENETETRAHYDROFOLATE REDUCTASE (NADPH)"/>
    <property type="match status" value="1"/>
</dbReference>
<keyword evidence="1" id="KW-0560">Oxidoreductase</keyword>
<dbReference type="InterPro" id="IPR029041">
    <property type="entry name" value="FAD-linked_oxidoreductase-like"/>
</dbReference>
<dbReference type="EC" id="1.5.1.54" evidence="3"/>
<dbReference type="GO" id="GO:0106312">
    <property type="term" value="F:methylenetetrahydrofolate reductase (NADH) activity"/>
    <property type="evidence" value="ECO:0007669"/>
    <property type="project" value="UniProtKB-EC"/>
</dbReference>
<name>A0A838YSQ7_9GAMM</name>
<dbReference type="GO" id="GO:0005829">
    <property type="term" value="C:cytosol"/>
    <property type="evidence" value="ECO:0007669"/>
    <property type="project" value="TreeGrafter"/>
</dbReference>
<dbReference type="GO" id="GO:0035999">
    <property type="term" value="P:tetrahydrofolate interconversion"/>
    <property type="evidence" value="ECO:0007669"/>
    <property type="project" value="TreeGrafter"/>
</dbReference>
<proteinExistence type="predicted"/>
<dbReference type="GO" id="GO:0009086">
    <property type="term" value="P:methionine biosynthetic process"/>
    <property type="evidence" value="ECO:0007669"/>
    <property type="project" value="TreeGrafter"/>
</dbReference>
<organism evidence="4 5">
    <name type="scientific">SAR86 cluster bacterium</name>
    <dbReference type="NCBI Taxonomy" id="2030880"/>
    <lineage>
        <taxon>Bacteria</taxon>
        <taxon>Pseudomonadati</taxon>
        <taxon>Pseudomonadota</taxon>
        <taxon>Gammaproteobacteria</taxon>
        <taxon>SAR86 cluster</taxon>
    </lineage>
</organism>
<dbReference type="EMBL" id="JACETM010000050">
    <property type="protein sequence ID" value="MBA4724351.1"/>
    <property type="molecule type" value="Genomic_DNA"/>
</dbReference>
<dbReference type="AlphaFoldDB" id="A0A838YSQ7"/>
<comment type="pathway">
    <text evidence="2">Amino-acid biosynthesis; L-methionine biosynthesis via de novo pathway.</text>
</comment>
<dbReference type="Proteomes" id="UP000585327">
    <property type="component" value="Unassembled WGS sequence"/>
</dbReference>
<accession>A0A838YSQ7</accession>
<sequence>MLNSTSKEFLSDFSIEVTPNVYLKNKELINSTSKQKRIFIAYIEGSNKEDIINTAKRIMQDGNIPVPHIPARQIKDKSELKNFLDTLKSEANVCEVLLIAGSNKKPHGEFESSIQLIETGYFNEGLKTIYFAGHPEGNVDIEESNISLNASLKLKQDFANTTEINVVLLTQFCFDSNQIILWANKLRENGIHLPIEIGVAGPAKISSLIKYSIDCGVGPSLKILENNFSNLAELATTYSPVDFLNDLIQKINANKDANIKNIHFYPFGGIKELIKYIN</sequence>
<protein>
    <recommendedName>
        <fullName evidence="3">methylenetetrahydrofolate reductase (NADH)</fullName>
        <ecNumber evidence="3">1.5.1.54</ecNumber>
    </recommendedName>
</protein>
<evidence type="ECO:0000256" key="2">
    <source>
        <dbReference type="ARBA" id="ARBA00034478"/>
    </source>
</evidence>
<evidence type="ECO:0000313" key="4">
    <source>
        <dbReference type="EMBL" id="MBA4724351.1"/>
    </source>
</evidence>
<reference evidence="4 5" key="1">
    <citation type="submission" date="2020-06" db="EMBL/GenBank/DDBJ databases">
        <title>Dysbiosis in marine aquaculture revealed through microbiome analysis: reverse ecology for environmental sustainability.</title>
        <authorList>
            <person name="Haro-Moreno J.M."/>
            <person name="Coutinho F.H."/>
            <person name="Zaragoza-Solas A."/>
            <person name="Picazo A."/>
            <person name="Almagro-Moreno S."/>
            <person name="Lopez-Perez M."/>
        </authorList>
    </citation>
    <scope>NUCLEOTIDE SEQUENCE [LARGE SCALE GENOMIC DNA]</scope>
    <source>
        <strain evidence="4">MCMED-G42</strain>
    </source>
</reference>
<dbReference type="PANTHER" id="PTHR45754">
    <property type="entry name" value="METHYLENETETRAHYDROFOLATE REDUCTASE"/>
    <property type="match status" value="1"/>
</dbReference>
<dbReference type="Gene3D" id="3.20.20.220">
    <property type="match status" value="1"/>
</dbReference>
<evidence type="ECO:0000256" key="1">
    <source>
        <dbReference type="ARBA" id="ARBA00023002"/>
    </source>
</evidence>